<evidence type="ECO:0008006" key="4">
    <source>
        <dbReference type="Google" id="ProtNLM"/>
    </source>
</evidence>
<evidence type="ECO:0000313" key="2">
    <source>
        <dbReference type="EMBL" id="RAW10718.1"/>
    </source>
</evidence>
<dbReference type="OrthoDB" id="2679245at2"/>
<evidence type="ECO:0000256" key="1">
    <source>
        <dbReference type="SAM" id="MobiDB-lite"/>
    </source>
</evidence>
<sequence>MARRIAGLVTCGAVAGAATWALTRRWMSRPPEVPRRSTEPSPVIDEPASMAGEPAASWTRENFHGESVSLVGGPALAIGSAAGASVAPGLDARLRIAGAGTALAIGAVGLYDDLLGDSSSKGLLGHLEALRSGNVTTGAVKVGMIGLTGLAGASLVSRSAVDAVIGGAAIAGHANVINLLDLRPGRAGKVALLHAPLVLRGPGAGIGASALGAMLAAFPDDLGERAMLGDAGANALGGLLGLAMVAGEGRRARLAHLAVVTGLILASEKVSFSKVIESTPVLRDLDHLGRRL</sequence>
<dbReference type="Proteomes" id="UP000250462">
    <property type="component" value="Unassembled WGS sequence"/>
</dbReference>
<keyword evidence="3" id="KW-1185">Reference proteome</keyword>
<dbReference type="EMBL" id="QMIG01000025">
    <property type="protein sequence ID" value="RAW10718.1"/>
    <property type="molecule type" value="Genomic_DNA"/>
</dbReference>
<dbReference type="RefSeq" id="WP_112259839.1">
    <property type="nucleotide sequence ID" value="NZ_QMIG01000025.1"/>
</dbReference>
<accession>A0A329QJP8</accession>
<reference evidence="2 3" key="1">
    <citation type="submission" date="2018-06" db="EMBL/GenBank/DDBJ databases">
        <title>Phytoactinopolyspora halophila sp. nov., a novel halophilic actinomycete isolated from a saline soil in China.</title>
        <authorList>
            <person name="Tang S.-K."/>
        </authorList>
    </citation>
    <scope>NUCLEOTIDE SEQUENCE [LARGE SCALE GENOMIC DNA]</scope>
    <source>
        <strain evidence="2 3">YIM 96934</strain>
    </source>
</reference>
<organism evidence="2 3">
    <name type="scientific">Phytoactinopolyspora halophila</name>
    <dbReference type="NCBI Taxonomy" id="1981511"/>
    <lineage>
        <taxon>Bacteria</taxon>
        <taxon>Bacillati</taxon>
        <taxon>Actinomycetota</taxon>
        <taxon>Actinomycetes</taxon>
        <taxon>Jiangellales</taxon>
        <taxon>Jiangellaceae</taxon>
        <taxon>Phytoactinopolyspora</taxon>
    </lineage>
</organism>
<protein>
    <recommendedName>
        <fullName evidence="4">Glycosyl transferase family 4</fullName>
    </recommendedName>
</protein>
<proteinExistence type="predicted"/>
<comment type="caution">
    <text evidence="2">The sequence shown here is derived from an EMBL/GenBank/DDBJ whole genome shotgun (WGS) entry which is preliminary data.</text>
</comment>
<evidence type="ECO:0000313" key="3">
    <source>
        <dbReference type="Proteomes" id="UP000250462"/>
    </source>
</evidence>
<name>A0A329QJP8_9ACTN</name>
<dbReference type="AlphaFoldDB" id="A0A329QJP8"/>
<feature type="region of interest" description="Disordered" evidence="1">
    <location>
        <begin position="29"/>
        <end position="49"/>
    </location>
</feature>
<gene>
    <name evidence="2" type="ORF">DPM12_18490</name>
</gene>